<feature type="region of interest" description="Disordered" evidence="1">
    <location>
        <begin position="242"/>
        <end position="261"/>
    </location>
</feature>
<proteinExistence type="predicted"/>
<feature type="compositionally biased region" description="Low complexity" evidence="1">
    <location>
        <begin position="245"/>
        <end position="254"/>
    </location>
</feature>
<accession>A0ABR9M659</accession>
<protein>
    <submittedName>
        <fullName evidence="2">Uncharacterized protein</fullName>
    </submittedName>
</protein>
<evidence type="ECO:0000256" key="1">
    <source>
        <dbReference type="SAM" id="MobiDB-lite"/>
    </source>
</evidence>
<gene>
    <name evidence="2" type="ORF">H4W80_006343</name>
</gene>
<reference evidence="2 3" key="1">
    <citation type="submission" date="2020-10" db="EMBL/GenBank/DDBJ databases">
        <title>Sequencing the genomes of 1000 actinobacteria strains.</title>
        <authorList>
            <person name="Klenk H.-P."/>
        </authorList>
    </citation>
    <scope>NUCLEOTIDE SEQUENCE [LARGE SCALE GENOMIC DNA]</scope>
    <source>
        <strain evidence="2 3">DSM 43173</strain>
    </source>
</reference>
<dbReference type="Proteomes" id="UP000633509">
    <property type="component" value="Unassembled WGS sequence"/>
</dbReference>
<feature type="region of interest" description="Disordered" evidence="1">
    <location>
        <begin position="116"/>
        <end position="154"/>
    </location>
</feature>
<keyword evidence="3" id="KW-1185">Reference proteome</keyword>
<organism evidence="2 3">
    <name type="scientific">Nonomuraea angiospora</name>
    <dbReference type="NCBI Taxonomy" id="46172"/>
    <lineage>
        <taxon>Bacteria</taxon>
        <taxon>Bacillati</taxon>
        <taxon>Actinomycetota</taxon>
        <taxon>Actinomycetes</taxon>
        <taxon>Streptosporangiales</taxon>
        <taxon>Streptosporangiaceae</taxon>
        <taxon>Nonomuraea</taxon>
    </lineage>
</organism>
<evidence type="ECO:0000313" key="3">
    <source>
        <dbReference type="Proteomes" id="UP000633509"/>
    </source>
</evidence>
<sequence>MTVRGRPRCRRPGTGRTGCEAVPFARPGCSLNGVFPFPGRTTAGALARQVRCRRRDVARRVPVCWNGGPRAARSRPAGPVPSLWCGRSAGADWGHRRSGAAVRQGGRLGTLALRRDRPAGRLTGDTRAPARPSGRQAGWGRPRTDAAGRRGAHRCRAPTALARVGGETPRKRAGLMTGLGGRAHGPARAARRHCRAAAPHEPAADPGIRGRRLFHAPAEGAVLRAGSGPCAGSGSGAGKTPILYGGARAAPPAARGRRPPG</sequence>
<dbReference type="EMBL" id="JADBEK010000001">
    <property type="protein sequence ID" value="MBE1588085.1"/>
    <property type="molecule type" value="Genomic_DNA"/>
</dbReference>
<evidence type="ECO:0000313" key="2">
    <source>
        <dbReference type="EMBL" id="MBE1588085.1"/>
    </source>
</evidence>
<comment type="caution">
    <text evidence="2">The sequence shown here is derived from an EMBL/GenBank/DDBJ whole genome shotgun (WGS) entry which is preliminary data.</text>
</comment>
<name>A0ABR9M659_9ACTN</name>